<keyword evidence="2" id="KW-1185">Reference proteome</keyword>
<dbReference type="OrthoDB" id="9170669at2759"/>
<dbReference type="EMBL" id="SWJQ01000036">
    <property type="protein sequence ID" value="TRZ24966.1"/>
    <property type="molecule type" value="Genomic_DNA"/>
</dbReference>
<sequence>MIAKGFQKYVKLHGHVPFFIKHKKVLDMSSWKYISSEVKSTKGLISSKTSTDLTDTERDWKQEDSSELPCSHFRTWASQVLQNILLCKTYESSEEIVFNIFVNDIDSGIKCTLNRFAGDIKLCGAVDTPEGQDAIQRDLDKLRKWVCENLTKFTTKKYKVLRLGWDNLQSQYRLGDERTESRLDKKDLGVLMDERLDITRQCTLAAQKANCILGCVTSTAARLRKVIQPLYCNLVRPHPECCIQLWGAQSRKDINLLRQVPSRATEMIRGLQQVRYEDRLRKLGLFILEKRRH</sequence>
<dbReference type="PANTHER" id="PTHR33332">
    <property type="entry name" value="REVERSE TRANSCRIPTASE DOMAIN-CONTAINING PROTEIN"/>
    <property type="match status" value="1"/>
</dbReference>
<evidence type="ECO:0008006" key="3">
    <source>
        <dbReference type="Google" id="ProtNLM"/>
    </source>
</evidence>
<dbReference type="AlphaFoldDB" id="A0A8K1GTF4"/>
<gene>
    <name evidence="1" type="ORF">HGM15179_002187</name>
</gene>
<evidence type="ECO:0000313" key="2">
    <source>
        <dbReference type="Proteomes" id="UP000796761"/>
    </source>
</evidence>
<reference evidence="1" key="1">
    <citation type="submission" date="2019-04" db="EMBL/GenBank/DDBJ databases">
        <title>Genome assembly of Zosterops borbonicus 15179.</title>
        <authorList>
            <person name="Leroy T."/>
            <person name="Anselmetti Y."/>
            <person name="Tilak M.-K."/>
            <person name="Nabholz B."/>
        </authorList>
    </citation>
    <scope>NUCLEOTIDE SEQUENCE</scope>
    <source>
        <strain evidence="1">HGM_15179</strain>
        <tissue evidence="1">Muscle</tissue>
    </source>
</reference>
<dbReference type="Proteomes" id="UP000796761">
    <property type="component" value="Unassembled WGS sequence"/>
</dbReference>
<protein>
    <recommendedName>
        <fullName evidence="3">Rna-directed dna polymerase from mobile element jockey-like</fullName>
    </recommendedName>
</protein>
<evidence type="ECO:0000313" key="1">
    <source>
        <dbReference type="EMBL" id="TRZ24966.1"/>
    </source>
</evidence>
<proteinExistence type="predicted"/>
<name>A0A8K1GTF4_9PASS</name>
<accession>A0A8K1GTF4</accession>
<organism evidence="1 2">
    <name type="scientific">Zosterops borbonicus</name>
    <dbReference type="NCBI Taxonomy" id="364589"/>
    <lineage>
        <taxon>Eukaryota</taxon>
        <taxon>Metazoa</taxon>
        <taxon>Chordata</taxon>
        <taxon>Craniata</taxon>
        <taxon>Vertebrata</taxon>
        <taxon>Euteleostomi</taxon>
        <taxon>Archelosauria</taxon>
        <taxon>Archosauria</taxon>
        <taxon>Dinosauria</taxon>
        <taxon>Saurischia</taxon>
        <taxon>Theropoda</taxon>
        <taxon>Coelurosauria</taxon>
        <taxon>Aves</taxon>
        <taxon>Neognathae</taxon>
        <taxon>Neoaves</taxon>
        <taxon>Telluraves</taxon>
        <taxon>Australaves</taxon>
        <taxon>Passeriformes</taxon>
        <taxon>Sylvioidea</taxon>
        <taxon>Zosteropidae</taxon>
        <taxon>Zosterops</taxon>
    </lineage>
</organism>
<comment type="caution">
    <text evidence="1">The sequence shown here is derived from an EMBL/GenBank/DDBJ whole genome shotgun (WGS) entry which is preliminary data.</text>
</comment>